<sequence>MTMQDAGRYTVVMTCSRGRGIELSVLDSAARGDEFAEVDSLMVWITLPDGRTDRVSISPVWQEGAALSGAFVPNGVTMDFFRNGIRFEVDSPQTRTTFAATDMKGSGAARLAFLEQCGI</sequence>
<dbReference type="STRING" id="1231392.OCGS_2043"/>
<dbReference type="EMBL" id="AMGO01000047">
    <property type="protein sequence ID" value="EKE43709.1"/>
    <property type="molecule type" value="Genomic_DNA"/>
</dbReference>
<evidence type="ECO:0000313" key="2">
    <source>
        <dbReference type="Proteomes" id="UP000006765"/>
    </source>
</evidence>
<organism evidence="1 2">
    <name type="scientific">Oceaniovalibus guishaninsula JLT2003</name>
    <dbReference type="NCBI Taxonomy" id="1231392"/>
    <lineage>
        <taxon>Bacteria</taxon>
        <taxon>Pseudomonadati</taxon>
        <taxon>Pseudomonadota</taxon>
        <taxon>Alphaproteobacteria</taxon>
        <taxon>Rhodobacterales</taxon>
        <taxon>Roseobacteraceae</taxon>
        <taxon>Oceaniovalibus</taxon>
    </lineage>
</organism>
<protein>
    <submittedName>
        <fullName evidence="1">Uncharacterized protein</fullName>
    </submittedName>
</protein>
<gene>
    <name evidence="1" type="ORF">OCGS_2043</name>
</gene>
<dbReference type="RefSeq" id="WP_007427195.1">
    <property type="nucleotide sequence ID" value="NZ_AMGO01000047.1"/>
</dbReference>
<name>K2HLF5_9RHOB</name>
<proteinExistence type="predicted"/>
<keyword evidence="2" id="KW-1185">Reference proteome</keyword>
<comment type="caution">
    <text evidence="1">The sequence shown here is derived from an EMBL/GenBank/DDBJ whole genome shotgun (WGS) entry which is preliminary data.</text>
</comment>
<evidence type="ECO:0000313" key="1">
    <source>
        <dbReference type="EMBL" id="EKE43709.1"/>
    </source>
</evidence>
<dbReference type="AlphaFoldDB" id="K2HLF5"/>
<dbReference type="OrthoDB" id="7864289at2"/>
<reference evidence="1 2" key="1">
    <citation type="journal article" date="2012" name="J. Bacteriol.">
        <title>Draft Genome Sequence of Oceaniovalibus guishaninsula JLT2003T.</title>
        <authorList>
            <person name="Tang K."/>
            <person name="Liu K."/>
            <person name="Jiao N."/>
        </authorList>
    </citation>
    <scope>NUCLEOTIDE SEQUENCE [LARGE SCALE GENOMIC DNA]</scope>
    <source>
        <strain evidence="1 2">JLT2003</strain>
    </source>
</reference>
<dbReference type="eggNOG" id="ENOG50334R4">
    <property type="taxonomic scope" value="Bacteria"/>
</dbReference>
<accession>K2HLF5</accession>
<dbReference type="Proteomes" id="UP000006765">
    <property type="component" value="Unassembled WGS sequence"/>
</dbReference>